<organism evidence="7 8">
    <name type="scientific">Desulfofundulus thermobenzoicus</name>
    <dbReference type="NCBI Taxonomy" id="29376"/>
    <lineage>
        <taxon>Bacteria</taxon>
        <taxon>Bacillati</taxon>
        <taxon>Bacillota</taxon>
        <taxon>Clostridia</taxon>
        <taxon>Eubacteriales</taxon>
        <taxon>Peptococcaceae</taxon>
        <taxon>Desulfofundulus</taxon>
    </lineage>
</organism>
<comment type="caution">
    <text evidence="7">The sequence shown here is derived from an EMBL/GenBank/DDBJ whole genome shotgun (WGS) entry which is preliminary data.</text>
</comment>
<evidence type="ECO:0000313" key="7">
    <source>
        <dbReference type="EMBL" id="MQL51699.1"/>
    </source>
</evidence>
<keyword evidence="8" id="KW-1185">Reference proteome</keyword>
<dbReference type="Pfam" id="PF13458">
    <property type="entry name" value="Peripla_BP_6"/>
    <property type="match status" value="1"/>
</dbReference>
<evidence type="ECO:0000256" key="5">
    <source>
        <dbReference type="SAM" id="SignalP"/>
    </source>
</evidence>
<evidence type="ECO:0000313" key="8">
    <source>
        <dbReference type="Proteomes" id="UP000441717"/>
    </source>
</evidence>
<dbReference type="GO" id="GO:0006865">
    <property type="term" value="P:amino acid transport"/>
    <property type="evidence" value="ECO:0007669"/>
    <property type="project" value="UniProtKB-KW"/>
</dbReference>
<sequence length="403" mass="42614">MKKYRLALVLFSVLLVLVLAAGCGGQTTKSSGGESQSSAPPGGDTIKIGFMGALTGNEASYGIETLKGMKMAAEEINKQGGVLGKKIEIVETDHGSKLSEAASVVQKMISKDRVVAIVGDPTTGKTKLAAPICQQNKVVLLSAGAVGPGVVENGDYIFRDTLLDAVAAPAVTDYLVNKLGWKKVAVVTSTNNDYSVGLTGIFKGALAKNNAQIVDEESIQDGDQDFSAQVTRIKQAKPDGIIFTGYYTEGGLFMKEVRKQGLNLKMAGGDGLLSPVLWKLGGEAVEGSMVYTGFAADPANAAPQTKEFIEKYKAANENKLPDMFSAQGYDAVMWLAKAMKEANSTDPSKFKDALAKTKDYAGVSGTLTLLPNREPVKSPVYLLEVKNQQFSIKAALPTQAPQS</sequence>
<evidence type="ECO:0000259" key="6">
    <source>
        <dbReference type="Pfam" id="PF13458"/>
    </source>
</evidence>
<accession>A0A6N7IQ56</accession>
<dbReference type="EMBL" id="WHYR01000010">
    <property type="protein sequence ID" value="MQL51699.1"/>
    <property type="molecule type" value="Genomic_DNA"/>
</dbReference>
<protein>
    <submittedName>
        <fullName evidence="7">ABC transporter substrate-binding protein</fullName>
    </submittedName>
</protein>
<dbReference type="PROSITE" id="PS51257">
    <property type="entry name" value="PROKAR_LIPOPROTEIN"/>
    <property type="match status" value="1"/>
</dbReference>
<dbReference type="SUPFAM" id="SSF53822">
    <property type="entry name" value="Periplasmic binding protein-like I"/>
    <property type="match status" value="1"/>
</dbReference>
<dbReference type="PANTHER" id="PTHR30483">
    <property type="entry name" value="LEUCINE-SPECIFIC-BINDING PROTEIN"/>
    <property type="match status" value="1"/>
</dbReference>
<dbReference type="InterPro" id="IPR051010">
    <property type="entry name" value="BCAA_transport"/>
</dbReference>
<evidence type="ECO:0000256" key="3">
    <source>
        <dbReference type="ARBA" id="ARBA00022729"/>
    </source>
</evidence>
<keyword evidence="4" id="KW-0029">Amino-acid transport</keyword>
<evidence type="ECO:0000256" key="2">
    <source>
        <dbReference type="ARBA" id="ARBA00022448"/>
    </source>
</evidence>
<dbReference type="RefSeq" id="WP_152945628.1">
    <property type="nucleotide sequence ID" value="NZ_WHYR01000010.1"/>
</dbReference>
<feature type="signal peptide" evidence="5">
    <location>
        <begin position="1"/>
        <end position="21"/>
    </location>
</feature>
<dbReference type="CDD" id="cd06347">
    <property type="entry name" value="PBP1_ABC_LivK_ligand_binding-like"/>
    <property type="match status" value="1"/>
</dbReference>
<feature type="chain" id="PRO_5039545722" evidence="5">
    <location>
        <begin position="22"/>
        <end position="403"/>
    </location>
</feature>
<dbReference type="PANTHER" id="PTHR30483:SF6">
    <property type="entry name" value="PERIPLASMIC BINDING PROTEIN OF ABC TRANSPORTER FOR NATURAL AMINO ACIDS"/>
    <property type="match status" value="1"/>
</dbReference>
<dbReference type="Gene3D" id="3.40.50.2300">
    <property type="match status" value="2"/>
</dbReference>
<dbReference type="PRINTS" id="PR00337">
    <property type="entry name" value="LEUILEVALBP"/>
</dbReference>
<gene>
    <name evidence="7" type="ORF">GFC01_05365</name>
</gene>
<evidence type="ECO:0000256" key="1">
    <source>
        <dbReference type="ARBA" id="ARBA00010062"/>
    </source>
</evidence>
<name>A0A6N7IQ56_9FIRM</name>
<keyword evidence="3 5" id="KW-0732">Signal</keyword>
<proteinExistence type="inferred from homology"/>
<keyword evidence="2" id="KW-0813">Transport</keyword>
<dbReference type="AlphaFoldDB" id="A0A6N7IQ56"/>
<evidence type="ECO:0000256" key="4">
    <source>
        <dbReference type="ARBA" id="ARBA00022970"/>
    </source>
</evidence>
<feature type="domain" description="Leucine-binding protein" evidence="6">
    <location>
        <begin position="45"/>
        <end position="387"/>
    </location>
</feature>
<dbReference type="Proteomes" id="UP000441717">
    <property type="component" value="Unassembled WGS sequence"/>
</dbReference>
<dbReference type="InterPro" id="IPR028082">
    <property type="entry name" value="Peripla_BP_I"/>
</dbReference>
<dbReference type="InterPro" id="IPR028081">
    <property type="entry name" value="Leu-bd"/>
</dbReference>
<reference evidence="7 8" key="1">
    <citation type="submission" date="2019-10" db="EMBL/GenBank/DDBJ databases">
        <title>Comparative genomics of sulfur disproportionating microorganisms.</title>
        <authorList>
            <person name="Ward L.M."/>
            <person name="Bertran E."/>
            <person name="Johnston D."/>
        </authorList>
    </citation>
    <scope>NUCLEOTIDE SEQUENCE [LARGE SCALE GENOMIC DNA]</scope>
    <source>
        <strain evidence="7 8">DSM 14055</strain>
    </source>
</reference>
<dbReference type="OrthoDB" id="9783240at2"/>
<dbReference type="InterPro" id="IPR000709">
    <property type="entry name" value="Leu_Ile_Val-bd"/>
</dbReference>
<comment type="similarity">
    <text evidence="1">Belongs to the leucine-binding protein family.</text>
</comment>